<dbReference type="AlphaFoldDB" id="A0A518ERP4"/>
<dbReference type="SMART" id="SM00560">
    <property type="entry name" value="LamGL"/>
    <property type="match status" value="1"/>
</dbReference>
<dbReference type="InterPro" id="IPR013320">
    <property type="entry name" value="ConA-like_dom_sf"/>
</dbReference>
<organism evidence="5 6">
    <name type="scientific">Saltatorellus ferox</name>
    <dbReference type="NCBI Taxonomy" id="2528018"/>
    <lineage>
        <taxon>Bacteria</taxon>
        <taxon>Pseudomonadati</taxon>
        <taxon>Planctomycetota</taxon>
        <taxon>Planctomycetia</taxon>
        <taxon>Planctomycetia incertae sedis</taxon>
        <taxon>Saltatorellus</taxon>
    </lineage>
</organism>
<proteinExistence type="predicted"/>
<dbReference type="Gene3D" id="2.120.10.30">
    <property type="entry name" value="TolB, C-terminal domain"/>
    <property type="match status" value="1"/>
</dbReference>
<dbReference type="Pfam" id="PF13385">
    <property type="entry name" value="Laminin_G_3"/>
    <property type="match status" value="1"/>
</dbReference>
<dbReference type="EMBL" id="CP036434">
    <property type="protein sequence ID" value="QDV06763.1"/>
    <property type="molecule type" value="Genomic_DNA"/>
</dbReference>
<keyword evidence="5" id="KW-0560">Oxidoreductase</keyword>
<reference evidence="5 6" key="1">
    <citation type="submission" date="2019-02" db="EMBL/GenBank/DDBJ databases">
        <title>Deep-cultivation of Planctomycetes and their phenomic and genomic characterization uncovers novel biology.</title>
        <authorList>
            <person name="Wiegand S."/>
            <person name="Jogler M."/>
            <person name="Boedeker C."/>
            <person name="Pinto D."/>
            <person name="Vollmers J."/>
            <person name="Rivas-Marin E."/>
            <person name="Kohn T."/>
            <person name="Peeters S.H."/>
            <person name="Heuer A."/>
            <person name="Rast P."/>
            <person name="Oberbeckmann S."/>
            <person name="Bunk B."/>
            <person name="Jeske O."/>
            <person name="Meyerdierks A."/>
            <person name="Storesund J.E."/>
            <person name="Kallscheuer N."/>
            <person name="Luecker S."/>
            <person name="Lage O.M."/>
            <person name="Pohl T."/>
            <person name="Merkel B.J."/>
            <person name="Hornburger P."/>
            <person name="Mueller R.-W."/>
            <person name="Bruemmer F."/>
            <person name="Labrenz M."/>
            <person name="Spormann A.M."/>
            <person name="Op den Camp H."/>
            <person name="Overmann J."/>
            <person name="Amann R."/>
            <person name="Jetten M.S.M."/>
            <person name="Mascher T."/>
            <person name="Medema M.H."/>
            <person name="Devos D.P."/>
            <person name="Kaster A.-K."/>
            <person name="Ovreas L."/>
            <person name="Rohde M."/>
            <person name="Galperin M.Y."/>
            <person name="Jogler C."/>
        </authorList>
    </citation>
    <scope>NUCLEOTIDE SEQUENCE [LARGE SCALE GENOMIC DNA]</scope>
    <source>
        <strain evidence="5 6">Poly30</strain>
    </source>
</reference>
<dbReference type="InterPro" id="IPR006558">
    <property type="entry name" value="LamG-like"/>
</dbReference>
<keyword evidence="6" id="KW-1185">Reference proteome</keyword>
<dbReference type="Gene3D" id="2.60.40.10">
    <property type="entry name" value="Immunoglobulins"/>
    <property type="match status" value="1"/>
</dbReference>
<dbReference type="GO" id="GO:0008876">
    <property type="term" value="F:quinoprotein glucose dehydrogenase activity"/>
    <property type="evidence" value="ECO:0007669"/>
    <property type="project" value="UniProtKB-EC"/>
</dbReference>
<evidence type="ECO:0000256" key="1">
    <source>
        <dbReference type="ARBA" id="ARBA00022729"/>
    </source>
</evidence>
<evidence type="ECO:0000313" key="5">
    <source>
        <dbReference type="EMBL" id="QDV06763.1"/>
    </source>
</evidence>
<evidence type="ECO:0000256" key="2">
    <source>
        <dbReference type="ARBA" id="ARBA00023157"/>
    </source>
</evidence>
<feature type="chain" id="PRO_5022119469" evidence="3">
    <location>
        <begin position="29"/>
        <end position="813"/>
    </location>
</feature>
<protein>
    <submittedName>
        <fullName evidence="5">Quinoprotein glucose dehydrogenase B</fullName>
        <ecNumber evidence="5">1.1.5.2</ecNumber>
    </submittedName>
</protein>
<dbReference type="SUPFAM" id="SSF50952">
    <property type="entry name" value="Soluble quinoprotein glucose dehydrogenase"/>
    <property type="match status" value="1"/>
</dbReference>
<dbReference type="RefSeq" id="WP_145197222.1">
    <property type="nucleotide sequence ID" value="NZ_CP036434.1"/>
</dbReference>
<feature type="domain" description="LamG-like jellyroll fold" evidence="4">
    <location>
        <begin position="653"/>
        <end position="792"/>
    </location>
</feature>
<dbReference type="PANTHER" id="PTHR19328">
    <property type="entry name" value="HEDGEHOG-INTERACTING PROTEIN"/>
    <property type="match status" value="1"/>
</dbReference>
<dbReference type="SUPFAM" id="SSF49899">
    <property type="entry name" value="Concanavalin A-like lectins/glucanases"/>
    <property type="match status" value="1"/>
</dbReference>
<dbReference type="InterPro" id="IPR011042">
    <property type="entry name" value="6-blade_b-propeller_TolB-like"/>
</dbReference>
<dbReference type="InterPro" id="IPR013783">
    <property type="entry name" value="Ig-like_fold"/>
</dbReference>
<accession>A0A518ERP4</accession>
<dbReference type="Pfam" id="PF22352">
    <property type="entry name" value="K319L-like_PKD"/>
    <property type="match status" value="1"/>
</dbReference>
<sequence length="813" mass="85822" precursor="true">MSHLQSAVLAASFLVGASAWGLAPPAVASDLPAGFQESIVLEGLASPSALDFTPDGRLMVTERVAGYLRLAEETPTGTWRLLPEPFARFDIPKENGAPAAHRSSGVRGFAFDPDYASNGFVYVFYMKDNPRQNRVVRIQRDPANPDRALPGETLLLNLPFNGSSASGSHNGGALRFGPDGLLYITTGDGWSGGDGVQSLSTFTGKVLRIRPDGSIPESNPFYGQASGDYRAIYALGLRNPYTLTLNESNGWMLIGEANGGNKAEILRLEPGANYRHQNFGGIGLSRGHWVDGGAAGNKMVAGGAWYPASGPFPSQYHGAYFMALWGTNGANGGPPGQLSYVRSAADPSVVAFDTNVGLFDGAGTRLKPVHLRVGPDGALYYLMTSYLTGAGSIVRVRYEGTASVATPTFTPDGGSYPGPIQVALSTATAGAEIRWTADGSEPTMASTLYTGPLSVRRTGTLRSRAFLGGASSSLAAADYTIGAATNQPPVVNAGPDQFAEVRTMVVLNGAATYDPDGSELLLSENWVQVSGPRAELSNTDETAAYFFPVRTGRYRFRLDVTDGTDSRSDFTVVTVLPCIHDVQESLVARWSMEEGSGLVALDRAAGLWNGTLAGATWSSEGVASHTPGTTSGALSFDGIDDRLFIGSPDVTGTEITLTAWIRADDFGVPDARILSKATGVSEQDHYWMLSTIQVSGAPRLRFRLKAGGLTSTLISTGPPLAAAEWTFVAATYDGARMRMYLDGTEVGSMAKSGAISTSPSVPAAIGNQPASDRPFDGLIDEVRIYSRALDARELDIVAGEGRRLDCSQAVDPK</sequence>
<dbReference type="Pfam" id="PF07995">
    <property type="entry name" value="GSDH"/>
    <property type="match status" value="1"/>
</dbReference>
<dbReference type="InterPro" id="IPR059177">
    <property type="entry name" value="GH29D-like_dom"/>
</dbReference>
<dbReference type="OrthoDB" id="9770183at2"/>
<name>A0A518ERP4_9BACT</name>
<keyword evidence="1 3" id="KW-0732">Signal</keyword>
<keyword evidence="2" id="KW-1015">Disulfide bond</keyword>
<dbReference type="Gene3D" id="2.60.120.200">
    <property type="match status" value="1"/>
</dbReference>
<evidence type="ECO:0000313" key="6">
    <source>
        <dbReference type="Proteomes" id="UP000320390"/>
    </source>
</evidence>
<evidence type="ECO:0000256" key="3">
    <source>
        <dbReference type="SAM" id="SignalP"/>
    </source>
</evidence>
<dbReference type="Proteomes" id="UP000320390">
    <property type="component" value="Chromosome"/>
</dbReference>
<dbReference type="EC" id="1.1.5.2" evidence="5"/>
<evidence type="ECO:0000259" key="4">
    <source>
        <dbReference type="SMART" id="SM00560"/>
    </source>
</evidence>
<dbReference type="Pfam" id="PF13290">
    <property type="entry name" value="CHB_HEX_C_1"/>
    <property type="match status" value="1"/>
</dbReference>
<dbReference type="PANTHER" id="PTHR19328:SF13">
    <property type="entry name" value="HIPL1 PROTEIN"/>
    <property type="match status" value="1"/>
</dbReference>
<dbReference type="InterPro" id="IPR011041">
    <property type="entry name" value="Quinoprot_gluc/sorb_DH_b-prop"/>
</dbReference>
<feature type="signal peptide" evidence="3">
    <location>
        <begin position="1"/>
        <end position="28"/>
    </location>
</feature>
<gene>
    <name evidence="5" type="primary">gdhB_1</name>
    <name evidence="5" type="ORF">Poly30_22780</name>
</gene>
<dbReference type="InterPro" id="IPR012938">
    <property type="entry name" value="Glc/Sorbosone_DH"/>
</dbReference>